<dbReference type="InterPro" id="IPR010130">
    <property type="entry name" value="T1SS_OMP_TolC"/>
</dbReference>
<comment type="subcellular location">
    <subcellularLocation>
        <location evidence="1">Cell outer membrane</location>
    </subcellularLocation>
</comment>
<gene>
    <name evidence="9" type="primary">bepC</name>
    <name evidence="9" type="ORF">OCA8868_01320</name>
</gene>
<proteinExistence type="inferred from homology"/>
<dbReference type="Gene3D" id="1.20.1600.10">
    <property type="entry name" value="Outer membrane efflux proteins (OEP)"/>
    <property type="match status" value="1"/>
</dbReference>
<keyword evidence="4" id="KW-1134">Transmembrane beta strand</keyword>
<dbReference type="GO" id="GO:0009279">
    <property type="term" value="C:cell outer membrane"/>
    <property type="evidence" value="ECO:0007669"/>
    <property type="project" value="UniProtKB-SubCell"/>
</dbReference>
<dbReference type="PANTHER" id="PTHR30026">
    <property type="entry name" value="OUTER MEMBRANE PROTEIN TOLC"/>
    <property type="match status" value="1"/>
</dbReference>
<sequence length="458" mass="48957">MTMTLGRLFGAMCVALLVVSSPVRAETLADALRDAYHNSGLLDQNRALLRAADEDAAQSLAALRPVISWQAQAIYATSTAAPSSNNLSDDLSGTVSISASLLLHDGGASELATEAQKEVVLQTRQGLVQVEQQVLFRAVDAYMNVRRQSEFLALRRSNVSVINQELRAARDRFDVGEVTRTDVSLAEARLAAAQSLLAAAEGSLAQANEEFRVAVGRAPGRLNVVSPATLQHNLEDARAFAMRRHPDVLGAQHGVTAAELNIRRAEAALNPRLNLNGSVGLNDEGNTSQQLGLTYGGTIYQGGQLQSVIRQAQARRDASRSGLLITTQGVNQNVGNAYAILNVARASLEASSLQVRAARTAFRGVREEATLGARTTLDVLNAEQELLDAQANMISAQADEVVASYRVLSSMGLLTAEHLNLGVQSYDPAAYYNLVREAPATYSQQGQALDRVLESIGE</sequence>
<dbReference type="NCBIfam" id="TIGR01844">
    <property type="entry name" value="type_I_sec_TolC"/>
    <property type="match status" value="1"/>
</dbReference>
<accession>A0A238K2Q7</accession>
<dbReference type="EMBL" id="FXYD01000002">
    <property type="protein sequence ID" value="SMX37191.1"/>
    <property type="molecule type" value="Genomic_DNA"/>
</dbReference>
<keyword evidence="6" id="KW-0472">Membrane</keyword>
<dbReference type="SUPFAM" id="SSF56954">
    <property type="entry name" value="Outer membrane efflux proteins (OEP)"/>
    <property type="match status" value="1"/>
</dbReference>
<keyword evidence="8" id="KW-0732">Signal</keyword>
<dbReference type="GO" id="GO:1990281">
    <property type="term" value="C:efflux pump complex"/>
    <property type="evidence" value="ECO:0007669"/>
    <property type="project" value="TreeGrafter"/>
</dbReference>
<feature type="signal peptide" evidence="8">
    <location>
        <begin position="1"/>
        <end position="25"/>
    </location>
</feature>
<dbReference type="GO" id="GO:0015288">
    <property type="term" value="F:porin activity"/>
    <property type="evidence" value="ECO:0007669"/>
    <property type="project" value="TreeGrafter"/>
</dbReference>
<evidence type="ECO:0000256" key="1">
    <source>
        <dbReference type="ARBA" id="ARBA00004442"/>
    </source>
</evidence>
<comment type="similarity">
    <text evidence="2">Belongs to the outer membrane factor (OMF) (TC 1.B.17) family.</text>
</comment>
<evidence type="ECO:0000256" key="6">
    <source>
        <dbReference type="ARBA" id="ARBA00023136"/>
    </source>
</evidence>
<dbReference type="Proteomes" id="UP000203464">
    <property type="component" value="Unassembled WGS sequence"/>
</dbReference>
<organism evidence="9 10">
    <name type="scientific">Octadecabacter ascidiaceicola</name>
    <dbReference type="NCBI Taxonomy" id="1655543"/>
    <lineage>
        <taxon>Bacteria</taxon>
        <taxon>Pseudomonadati</taxon>
        <taxon>Pseudomonadota</taxon>
        <taxon>Alphaproteobacteria</taxon>
        <taxon>Rhodobacterales</taxon>
        <taxon>Roseobacteraceae</taxon>
        <taxon>Octadecabacter</taxon>
    </lineage>
</organism>
<dbReference type="OrthoDB" id="9789368at2"/>
<keyword evidence="7" id="KW-0998">Cell outer membrane</keyword>
<dbReference type="InterPro" id="IPR051906">
    <property type="entry name" value="TolC-like"/>
</dbReference>
<dbReference type="RefSeq" id="WP_093995768.1">
    <property type="nucleotide sequence ID" value="NZ_FXYD01000002.1"/>
</dbReference>
<keyword evidence="5" id="KW-0812">Transmembrane</keyword>
<evidence type="ECO:0000256" key="7">
    <source>
        <dbReference type="ARBA" id="ARBA00023237"/>
    </source>
</evidence>
<dbReference type="InterPro" id="IPR003423">
    <property type="entry name" value="OMP_efflux"/>
</dbReference>
<keyword evidence="10" id="KW-1185">Reference proteome</keyword>
<evidence type="ECO:0000256" key="2">
    <source>
        <dbReference type="ARBA" id="ARBA00007613"/>
    </source>
</evidence>
<protein>
    <submittedName>
        <fullName evidence="9">Outer membrane efflux protein BepC</fullName>
    </submittedName>
</protein>
<name>A0A238K2Q7_9RHOB</name>
<dbReference type="PANTHER" id="PTHR30026:SF22">
    <property type="entry name" value="OUTER MEMBRANE EFFLUX PROTEIN"/>
    <property type="match status" value="1"/>
</dbReference>
<feature type="chain" id="PRO_5012082424" evidence="8">
    <location>
        <begin position="26"/>
        <end position="458"/>
    </location>
</feature>
<dbReference type="GO" id="GO:0015562">
    <property type="term" value="F:efflux transmembrane transporter activity"/>
    <property type="evidence" value="ECO:0007669"/>
    <property type="project" value="InterPro"/>
</dbReference>
<evidence type="ECO:0000313" key="9">
    <source>
        <dbReference type="EMBL" id="SMX37191.1"/>
    </source>
</evidence>
<reference evidence="10" key="1">
    <citation type="submission" date="2017-05" db="EMBL/GenBank/DDBJ databases">
        <authorList>
            <person name="Rodrigo-Torres L."/>
            <person name="Arahal R. D."/>
            <person name="Lucena T."/>
        </authorList>
    </citation>
    <scope>NUCLEOTIDE SEQUENCE [LARGE SCALE GENOMIC DNA]</scope>
    <source>
        <strain evidence="10">CECT 8868</strain>
    </source>
</reference>
<evidence type="ECO:0000256" key="3">
    <source>
        <dbReference type="ARBA" id="ARBA00022448"/>
    </source>
</evidence>
<dbReference type="Pfam" id="PF02321">
    <property type="entry name" value="OEP"/>
    <property type="match status" value="2"/>
</dbReference>
<evidence type="ECO:0000256" key="4">
    <source>
        <dbReference type="ARBA" id="ARBA00022452"/>
    </source>
</evidence>
<evidence type="ECO:0000256" key="8">
    <source>
        <dbReference type="SAM" id="SignalP"/>
    </source>
</evidence>
<evidence type="ECO:0000313" key="10">
    <source>
        <dbReference type="Proteomes" id="UP000203464"/>
    </source>
</evidence>
<keyword evidence="3" id="KW-0813">Transport</keyword>
<dbReference type="AlphaFoldDB" id="A0A238K2Q7"/>
<evidence type="ECO:0000256" key="5">
    <source>
        <dbReference type="ARBA" id="ARBA00022692"/>
    </source>
</evidence>